<name>A0AAN8K3P4_PATCE</name>
<evidence type="ECO:0000313" key="4">
    <source>
        <dbReference type="Proteomes" id="UP001347796"/>
    </source>
</evidence>
<dbReference type="Proteomes" id="UP001347796">
    <property type="component" value="Unassembled WGS sequence"/>
</dbReference>
<accession>A0AAN8K3P4</accession>
<dbReference type="EMBL" id="JAZGQO010000006">
    <property type="protein sequence ID" value="KAK6184493.1"/>
    <property type="molecule type" value="Genomic_DNA"/>
</dbReference>
<feature type="domain" description="UspA" evidence="1">
    <location>
        <begin position="9"/>
        <end position="151"/>
    </location>
</feature>
<dbReference type="InterPro" id="IPR006015">
    <property type="entry name" value="Universal_stress_UspA"/>
</dbReference>
<dbReference type="InterPro" id="IPR014729">
    <property type="entry name" value="Rossmann-like_a/b/a_fold"/>
</dbReference>
<organism evidence="2 4">
    <name type="scientific">Patella caerulea</name>
    <name type="common">Rayed Mediterranean limpet</name>
    <dbReference type="NCBI Taxonomy" id="87958"/>
    <lineage>
        <taxon>Eukaryota</taxon>
        <taxon>Metazoa</taxon>
        <taxon>Spiralia</taxon>
        <taxon>Lophotrochozoa</taxon>
        <taxon>Mollusca</taxon>
        <taxon>Gastropoda</taxon>
        <taxon>Patellogastropoda</taxon>
        <taxon>Patelloidea</taxon>
        <taxon>Patellidae</taxon>
        <taxon>Patella</taxon>
    </lineage>
</organism>
<dbReference type="PRINTS" id="PR01438">
    <property type="entry name" value="UNVRSLSTRESS"/>
</dbReference>
<dbReference type="Gene3D" id="3.40.50.620">
    <property type="entry name" value="HUPs"/>
    <property type="match status" value="1"/>
</dbReference>
<comment type="caution">
    <text evidence="2">The sequence shown here is derived from an EMBL/GenBank/DDBJ whole genome shotgun (WGS) entry which is preliminary data.</text>
</comment>
<dbReference type="PANTHER" id="PTHR46989">
    <property type="entry name" value="USP DOMAIN-CONTAINING PROTEIN"/>
    <property type="match status" value="1"/>
</dbReference>
<protein>
    <recommendedName>
        <fullName evidence="1">UspA domain-containing protein</fullName>
    </recommendedName>
</protein>
<proteinExistence type="predicted"/>
<dbReference type="EMBL" id="JAZGQO010000002">
    <property type="protein sequence ID" value="KAK6189880.1"/>
    <property type="molecule type" value="Genomic_DNA"/>
</dbReference>
<dbReference type="Pfam" id="PF00582">
    <property type="entry name" value="Usp"/>
    <property type="match status" value="1"/>
</dbReference>
<gene>
    <name evidence="3" type="ORF">SNE40_001855</name>
    <name evidence="2" type="ORF">SNE40_006959</name>
</gene>
<dbReference type="SUPFAM" id="SSF52402">
    <property type="entry name" value="Adenine nucleotide alpha hydrolases-like"/>
    <property type="match status" value="1"/>
</dbReference>
<reference evidence="2 4" key="1">
    <citation type="submission" date="2024-01" db="EMBL/GenBank/DDBJ databases">
        <title>The genome of the rayed Mediterranean limpet Patella caerulea (Linnaeus, 1758).</title>
        <authorList>
            <person name="Anh-Thu Weber A."/>
            <person name="Halstead-Nussloch G."/>
        </authorList>
    </citation>
    <scope>NUCLEOTIDE SEQUENCE [LARGE SCALE GENOMIC DNA]</scope>
    <source>
        <strain evidence="2">AATW-2023a</strain>
        <tissue evidence="2">Whole specimen</tissue>
    </source>
</reference>
<dbReference type="AlphaFoldDB" id="A0AAN8K3P4"/>
<dbReference type="CDD" id="cd23659">
    <property type="entry name" value="USP_At3g01520-like"/>
    <property type="match status" value="1"/>
</dbReference>
<dbReference type="PANTHER" id="PTHR46989:SF3">
    <property type="entry name" value="USPA DOMAIN-CONTAINING PROTEIN"/>
    <property type="match status" value="1"/>
</dbReference>
<evidence type="ECO:0000259" key="1">
    <source>
        <dbReference type="Pfam" id="PF00582"/>
    </source>
</evidence>
<evidence type="ECO:0000313" key="3">
    <source>
        <dbReference type="EMBL" id="KAK6189880.1"/>
    </source>
</evidence>
<sequence length="167" mass="18809">MAADAGHRRVVVMGIDDSEFSEYAFDFYLSNVCRKDDYIILVMVPEYGTVIASPGILTDPIVVTELIKEEEHKMQTLIKKYSSKMKEAHLGGKVKQMTGKVGESIVAAAKEEDAAMIVMGTRGMGKVRRTFIGSVSDYVIHHSHVPVLVCRHKDHHKHDHHDHHDHH</sequence>
<dbReference type="InterPro" id="IPR006016">
    <property type="entry name" value="UspA"/>
</dbReference>
<keyword evidence="4" id="KW-1185">Reference proteome</keyword>
<evidence type="ECO:0000313" key="2">
    <source>
        <dbReference type="EMBL" id="KAK6184493.1"/>
    </source>
</evidence>